<keyword evidence="3" id="KW-1185">Reference proteome</keyword>
<feature type="region of interest" description="Disordered" evidence="1">
    <location>
        <begin position="1"/>
        <end position="21"/>
    </location>
</feature>
<proteinExistence type="predicted"/>
<protein>
    <submittedName>
        <fullName evidence="2">Uncharacterized protein</fullName>
    </submittedName>
</protein>
<dbReference type="AlphaFoldDB" id="A0A840VRK0"/>
<evidence type="ECO:0000313" key="3">
    <source>
        <dbReference type="Proteomes" id="UP000553706"/>
    </source>
</evidence>
<feature type="compositionally biased region" description="Basic and acidic residues" evidence="1">
    <location>
        <begin position="1"/>
        <end position="11"/>
    </location>
</feature>
<dbReference type="EMBL" id="JACHFJ010000011">
    <property type="protein sequence ID" value="MBB5373980.1"/>
    <property type="molecule type" value="Genomic_DNA"/>
</dbReference>
<evidence type="ECO:0000256" key="1">
    <source>
        <dbReference type="SAM" id="MobiDB-lite"/>
    </source>
</evidence>
<gene>
    <name evidence="2" type="ORF">HNP71_002247</name>
</gene>
<name>A0A840VRK0_9PROT</name>
<evidence type="ECO:0000313" key="2">
    <source>
        <dbReference type="EMBL" id="MBB5373980.1"/>
    </source>
</evidence>
<organism evidence="2 3">
    <name type="scientific">Acidocella aromatica</name>
    <dbReference type="NCBI Taxonomy" id="1303579"/>
    <lineage>
        <taxon>Bacteria</taxon>
        <taxon>Pseudomonadati</taxon>
        <taxon>Pseudomonadota</taxon>
        <taxon>Alphaproteobacteria</taxon>
        <taxon>Acetobacterales</taxon>
        <taxon>Acidocellaceae</taxon>
        <taxon>Acidocella</taxon>
    </lineage>
</organism>
<comment type="caution">
    <text evidence="2">The sequence shown here is derived from an EMBL/GenBank/DDBJ whole genome shotgun (WGS) entry which is preliminary data.</text>
</comment>
<feature type="compositionally biased region" description="Polar residues" evidence="1">
    <location>
        <begin position="12"/>
        <end position="21"/>
    </location>
</feature>
<dbReference type="Proteomes" id="UP000553706">
    <property type="component" value="Unassembled WGS sequence"/>
</dbReference>
<sequence>MHQCADSDRDQQGSIPNSTIESAQSVRFRTRPFAAARSLLPPSRLLPWCFRDHGSDFPASFEFRQLLGSAYFFRHLPATHLT</sequence>
<reference evidence="2 3" key="1">
    <citation type="submission" date="2020-08" db="EMBL/GenBank/DDBJ databases">
        <title>Genomic Encyclopedia of Type Strains, Phase IV (KMG-IV): sequencing the most valuable type-strain genomes for metagenomic binning, comparative biology and taxonomic classification.</title>
        <authorList>
            <person name="Goeker M."/>
        </authorList>
    </citation>
    <scope>NUCLEOTIDE SEQUENCE [LARGE SCALE GENOMIC DNA]</scope>
    <source>
        <strain evidence="2 3">DSM 27026</strain>
    </source>
</reference>
<accession>A0A840VRK0</accession>